<protein>
    <submittedName>
        <fullName evidence="4">Sugar transferase</fullName>
    </submittedName>
</protein>
<sequence length="220" mass="25190">MEMELNRTETQFLSYRRVKRMLDVVSSAFILVFISPLLLLVYLTIVLTDGRPAVFKQVRTGVNGVPFTIYKFRSMRLAHKQVPAPNQAKANYDEWTDGVPDDFVFKSGFNPNVTKLGAFLRKTSLDELLQFYNVLKGDMSIIGPRPEVPQITDKYNAHQRQRLLVKPGITGWAQVNGRSDISHGDKIRYDLEYVQNCSLLLDVKIFLKTIQMVLLNKGSY</sequence>
<keyword evidence="2" id="KW-1133">Transmembrane helix</keyword>
<proteinExistence type="inferred from homology"/>
<evidence type="ECO:0000256" key="2">
    <source>
        <dbReference type="SAM" id="Phobius"/>
    </source>
</evidence>
<keyword evidence="2" id="KW-0812">Transmembrane</keyword>
<keyword evidence="2" id="KW-0472">Membrane</keyword>
<evidence type="ECO:0000259" key="3">
    <source>
        <dbReference type="Pfam" id="PF02397"/>
    </source>
</evidence>
<evidence type="ECO:0000313" key="5">
    <source>
        <dbReference type="Proteomes" id="UP000249522"/>
    </source>
</evidence>
<feature type="domain" description="Bacterial sugar transferase" evidence="3">
    <location>
        <begin position="19"/>
        <end position="214"/>
    </location>
</feature>
<reference evidence="4 5" key="1">
    <citation type="submission" date="2018-06" db="EMBL/GenBank/DDBJ databases">
        <title>Paenibacillus imtechensis sp. nov.</title>
        <authorList>
            <person name="Pinnaka A.K."/>
            <person name="Singh H."/>
            <person name="Kaur M."/>
        </authorList>
    </citation>
    <scope>NUCLEOTIDE SEQUENCE [LARGE SCALE GENOMIC DNA]</scope>
    <source>
        <strain evidence="4 5">SMB1</strain>
    </source>
</reference>
<dbReference type="EMBL" id="QKRB01000044">
    <property type="protein sequence ID" value="PZD95739.1"/>
    <property type="molecule type" value="Genomic_DNA"/>
</dbReference>
<organism evidence="4 5">
    <name type="scientific">Paenibacillus sambharensis</name>
    <dbReference type="NCBI Taxonomy" id="1803190"/>
    <lineage>
        <taxon>Bacteria</taxon>
        <taxon>Bacillati</taxon>
        <taxon>Bacillota</taxon>
        <taxon>Bacilli</taxon>
        <taxon>Bacillales</taxon>
        <taxon>Paenibacillaceae</taxon>
        <taxon>Paenibacillus</taxon>
    </lineage>
</organism>
<keyword evidence="5" id="KW-1185">Reference proteome</keyword>
<dbReference type="GO" id="GO:0016780">
    <property type="term" value="F:phosphotransferase activity, for other substituted phosphate groups"/>
    <property type="evidence" value="ECO:0007669"/>
    <property type="project" value="TreeGrafter"/>
</dbReference>
<dbReference type="PANTHER" id="PTHR30576">
    <property type="entry name" value="COLANIC BIOSYNTHESIS UDP-GLUCOSE LIPID CARRIER TRANSFERASE"/>
    <property type="match status" value="1"/>
</dbReference>
<dbReference type="OrthoDB" id="9808602at2"/>
<comment type="similarity">
    <text evidence="1">Belongs to the bacterial sugar transferase family.</text>
</comment>
<name>A0A2W1LAJ0_9BACL</name>
<evidence type="ECO:0000313" key="4">
    <source>
        <dbReference type="EMBL" id="PZD95739.1"/>
    </source>
</evidence>
<keyword evidence="4" id="KW-0808">Transferase</keyword>
<dbReference type="Proteomes" id="UP000249522">
    <property type="component" value="Unassembled WGS sequence"/>
</dbReference>
<evidence type="ECO:0000256" key="1">
    <source>
        <dbReference type="ARBA" id="ARBA00006464"/>
    </source>
</evidence>
<dbReference type="InterPro" id="IPR003362">
    <property type="entry name" value="Bact_transf"/>
</dbReference>
<feature type="transmembrane region" description="Helical" evidence="2">
    <location>
        <begin position="21"/>
        <end position="47"/>
    </location>
</feature>
<gene>
    <name evidence="4" type="ORF">DNH61_13405</name>
</gene>
<accession>A0A2W1LAJ0</accession>
<dbReference type="AlphaFoldDB" id="A0A2W1LAJ0"/>
<dbReference type="Pfam" id="PF02397">
    <property type="entry name" value="Bac_transf"/>
    <property type="match status" value="1"/>
</dbReference>
<comment type="caution">
    <text evidence="4">The sequence shown here is derived from an EMBL/GenBank/DDBJ whole genome shotgun (WGS) entry which is preliminary data.</text>
</comment>
<dbReference type="PANTHER" id="PTHR30576:SF0">
    <property type="entry name" value="UNDECAPRENYL-PHOSPHATE N-ACETYLGALACTOSAMINYL 1-PHOSPHATE TRANSFERASE-RELATED"/>
    <property type="match status" value="1"/>
</dbReference>